<protein>
    <submittedName>
        <fullName evidence="1">Uncharacterized protein</fullName>
    </submittedName>
</protein>
<evidence type="ECO:0000313" key="1">
    <source>
        <dbReference type="EMBL" id="SPD68546.1"/>
    </source>
</evidence>
<organism evidence="1 2">
    <name type="scientific">Cupriavidus taiwanensis</name>
    <dbReference type="NCBI Taxonomy" id="164546"/>
    <lineage>
        <taxon>Bacteria</taxon>
        <taxon>Pseudomonadati</taxon>
        <taxon>Pseudomonadota</taxon>
        <taxon>Betaproteobacteria</taxon>
        <taxon>Burkholderiales</taxon>
        <taxon>Burkholderiaceae</taxon>
        <taxon>Cupriavidus</taxon>
    </lineage>
</organism>
<evidence type="ECO:0000313" key="2">
    <source>
        <dbReference type="Proteomes" id="UP000254259"/>
    </source>
</evidence>
<accession>A0A9Q7V1B0</accession>
<dbReference type="EMBL" id="LT984814">
    <property type="protein sequence ID" value="SPD68546.1"/>
    <property type="molecule type" value="Genomic_DNA"/>
</dbReference>
<keyword evidence="1" id="KW-0614">Plasmid</keyword>
<sequence length="21" mass="2427">MLKALVTLAWRRRVNRTGLAT</sequence>
<geneLocation type="plasmid" evidence="2">
    <name>cbm2636_mp</name>
</geneLocation>
<proteinExistence type="predicted"/>
<reference evidence="1 2" key="1">
    <citation type="submission" date="2018-01" db="EMBL/GenBank/DDBJ databases">
        <authorList>
            <person name="Clerissi C."/>
        </authorList>
    </citation>
    <scope>NUCLEOTIDE SEQUENCE [LARGE SCALE GENOMIC DNA]</scope>
    <source>
        <strain evidence="1">Cupriavidus taiwanensis SWF 66322</strain>
        <plasmid evidence="2">cbm2636_mp</plasmid>
    </source>
</reference>
<gene>
    <name evidence="1" type="ORF">CBM2636_MP21396</name>
</gene>
<dbReference type="Proteomes" id="UP000254259">
    <property type="component" value="Plasmid CBM2636_mp"/>
</dbReference>
<dbReference type="AlphaFoldDB" id="A0A9Q7V1B0"/>
<name>A0A9Q7V1B0_9BURK</name>